<keyword evidence="2" id="KW-0444">Lipid biosynthesis</keyword>
<dbReference type="GO" id="GO:0008654">
    <property type="term" value="P:phospholipid biosynthetic process"/>
    <property type="evidence" value="ECO:0007669"/>
    <property type="project" value="UniProtKB-KW"/>
</dbReference>
<dbReference type="SMART" id="SM00046">
    <property type="entry name" value="DAGKc"/>
    <property type="match status" value="1"/>
</dbReference>
<evidence type="ECO:0000256" key="3">
    <source>
        <dbReference type="ARBA" id="ARBA00022679"/>
    </source>
</evidence>
<evidence type="ECO:0000256" key="10">
    <source>
        <dbReference type="ARBA" id="ARBA00023209"/>
    </source>
</evidence>
<dbReference type="GO" id="GO:0016301">
    <property type="term" value="F:kinase activity"/>
    <property type="evidence" value="ECO:0007669"/>
    <property type="project" value="UniProtKB-KW"/>
</dbReference>
<dbReference type="GO" id="GO:0005886">
    <property type="term" value="C:plasma membrane"/>
    <property type="evidence" value="ECO:0007669"/>
    <property type="project" value="TreeGrafter"/>
</dbReference>
<organism evidence="13 14">
    <name type="scientific">Apibacter mensalis</name>
    <dbReference type="NCBI Taxonomy" id="1586267"/>
    <lineage>
        <taxon>Bacteria</taxon>
        <taxon>Pseudomonadati</taxon>
        <taxon>Bacteroidota</taxon>
        <taxon>Flavobacteriia</taxon>
        <taxon>Flavobacteriales</taxon>
        <taxon>Weeksellaceae</taxon>
        <taxon>Apibacter</taxon>
    </lineage>
</organism>
<dbReference type="Pfam" id="PF00781">
    <property type="entry name" value="DAGK_cat"/>
    <property type="match status" value="1"/>
</dbReference>
<dbReference type="Gene3D" id="2.60.200.40">
    <property type="match status" value="1"/>
</dbReference>
<gene>
    <name evidence="13" type="ORF">Ga0061079_10233</name>
</gene>
<keyword evidence="3" id="KW-0808">Transferase</keyword>
<dbReference type="InterPro" id="IPR045540">
    <property type="entry name" value="YegS/DAGK_C"/>
</dbReference>
<dbReference type="GO" id="GO:0046872">
    <property type="term" value="F:metal ion binding"/>
    <property type="evidence" value="ECO:0007669"/>
    <property type="project" value="UniProtKB-KW"/>
</dbReference>
<keyword evidence="8" id="KW-0460">Magnesium</keyword>
<name>A0A0X3ANN3_9FLAO</name>
<feature type="domain" description="DAGKc" evidence="12">
    <location>
        <begin position="1"/>
        <end position="131"/>
    </location>
</feature>
<dbReference type="PANTHER" id="PTHR12358:SF106">
    <property type="entry name" value="LIPID KINASE YEGS"/>
    <property type="match status" value="1"/>
</dbReference>
<keyword evidence="10" id="KW-0594">Phospholipid biosynthesis</keyword>
<evidence type="ECO:0000313" key="13">
    <source>
        <dbReference type="EMBL" id="CVK15488.1"/>
    </source>
</evidence>
<keyword evidence="7" id="KW-0067">ATP-binding</keyword>
<keyword evidence="11" id="KW-1208">Phospholipid metabolism</keyword>
<keyword evidence="14" id="KW-1185">Reference proteome</keyword>
<dbReference type="GO" id="GO:0005524">
    <property type="term" value="F:ATP binding"/>
    <property type="evidence" value="ECO:0007669"/>
    <property type="project" value="UniProtKB-KW"/>
</dbReference>
<keyword evidence="9" id="KW-0443">Lipid metabolism</keyword>
<dbReference type="SUPFAM" id="SSF111331">
    <property type="entry name" value="NAD kinase/diacylglycerol kinase-like"/>
    <property type="match status" value="1"/>
</dbReference>
<dbReference type="InterPro" id="IPR016064">
    <property type="entry name" value="NAD/diacylglycerol_kinase_sf"/>
</dbReference>
<evidence type="ECO:0000256" key="8">
    <source>
        <dbReference type="ARBA" id="ARBA00022842"/>
    </source>
</evidence>
<dbReference type="PROSITE" id="PS50146">
    <property type="entry name" value="DAGK"/>
    <property type="match status" value="1"/>
</dbReference>
<dbReference type="AlphaFoldDB" id="A0A0X3ANN3"/>
<keyword evidence="5" id="KW-0547">Nucleotide-binding</keyword>
<dbReference type="Gene3D" id="3.40.50.10330">
    <property type="entry name" value="Probable inorganic polyphosphate/atp-NAD kinase, domain 1"/>
    <property type="match status" value="1"/>
</dbReference>
<sequence length="292" mass="32323">MKDKKIHFIINPISGKGIGSKVKNRIEEIFVNYNKQIKVTRKKDDGYNYALQSIEDGADIIVSCGGDGTLNEVATALVNKQVSLAIVPIGSGNGLARHLNIPLAFEDSLQLIKSSKKIIKTIDCGKINDKYFFSNAGIGFDATIVNVYAHQKKRQLLGYVKSSILSIFKFKPIQIDLHSEVKNYKGKAMMLNISNSNCLGYGFSISPNASLQDGKFDINLIAQCSWSVFGLLGIGYLFKANLGSKKKMFFKSNQLEIYFDSNFLQIDGEYIPESTKKLNICLLPKSVKVLVG</sequence>
<keyword evidence="4" id="KW-0479">Metal-binding</keyword>
<dbReference type="InterPro" id="IPR001206">
    <property type="entry name" value="Diacylglycerol_kinase_cat_dom"/>
</dbReference>
<dbReference type="NCBIfam" id="TIGR00147">
    <property type="entry name" value="YegS/Rv2252/BmrU family lipid kinase"/>
    <property type="match status" value="1"/>
</dbReference>
<dbReference type="STRING" id="1586267.GCA_001418685_00311"/>
<evidence type="ECO:0000259" key="12">
    <source>
        <dbReference type="PROSITE" id="PS50146"/>
    </source>
</evidence>
<evidence type="ECO:0000256" key="9">
    <source>
        <dbReference type="ARBA" id="ARBA00023098"/>
    </source>
</evidence>
<dbReference type="Proteomes" id="UP000182761">
    <property type="component" value="Unassembled WGS sequence"/>
</dbReference>
<dbReference type="InterPro" id="IPR017438">
    <property type="entry name" value="ATP-NAD_kinase_N"/>
</dbReference>
<dbReference type="PANTHER" id="PTHR12358">
    <property type="entry name" value="SPHINGOSINE KINASE"/>
    <property type="match status" value="1"/>
</dbReference>
<dbReference type="Pfam" id="PF19279">
    <property type="entry name" value="YegS_C"/>
    <property type="match status" value="1"/>
</dbReference>
<evidence type="ECO:0000256" key="1">
    <source>
        <dbReference type="ARBA" id="ARBA00001946"/>
    </source>
</evidence>
<evidence type="ECO:0000256" key="4">
    <source>
        <dbReference type="ARBA" id="ARBA00022723"/>
    </source>
</evidence>
<accession>A0A0X3ANN3</accession>
<dbReference type="InterPro" id="IPR050187">
    <property type="entry name" value="Lipid_Phosphate_FormReg"/>
</dbReference>
<dbReference type="RefSeq" id="WP_055424722.1">
    <property type="nucleotide sequence ID" value="NZ_FCOR01000002.1"/>
</dbReference>
<comment type="cofactor">
    <cofactor evidence="1">
        <name>Mg(2+)</name>
        <dbReference type="ChEBI" id="CHEBI:18420"/>
    </cofactor>
</comment>
<keyword evidence="6 13" id="KW-0418">Kinase</keyword>
<dbReference type="OrthoDB" id="9786026at2"/>
<evidence type="ECO:0000256" key="5">
    <source>
        <dbReference type="ARBA" id="ARBA00022741"/>
    </source>
</evidence>
<evidence type="ECO:0000313" key="14">
    <source>
        <dbReference type="Proteomes" id="UP000182761"/>
    </source>
</evidence>
<evidence type="ECO:0000256" key="2">
    <source>
        <dbReference type="ARBA" id="ARBA00022516"/>
    </source>
</evidence>
<evidence type="ECO:0000256" key="7">
    <source>
        <dbReference type="ARBA" id="ARBA00022840"/>
    </source>
</evidence>
<dbReference type="InterPro" id="IPR005218">
    <property type="entry name" value="Diacylglycerol/lipid_kinase"/>
</dbReference>
<dbReference type="EMBL" id="FCOR01000002">
    <property type="protein sequence ID" value="CVK15488.1"/>
    <property type="molecule type" value="Genomic_DNA"/>
</dbReference>
<protein>
    <submittedName>
        <fullName evidence="13">Lipid kinase, YegS/Rv2252/BmrU family</fullName>
    </submittedName>
</protein>
<reference evidence="13 14" key="1">
    <citation type="submission" date="2016-01" db="EMBL/GenBank/DDBJ databases">
        <authorList>
            <person name="McClelland M."/>
            <person name="Jain A."/>
            <person name="Saraogi P."/>
            <person name="Mendelson R."/>
            <person name="Westerman R."/>
            <person name="SanMiguel P."/>
            <person name="Csonka L."/>
        </authorList>
    </citation>
    <scope>NUCLEOTIDE SEQUENCE [LARGE SCALE GENOMIC DNA]</scope>
    <source>
        <strain evidence="13 14">R-53146</strain>
    </source>
</reference>
<evidence type="ECO:0000256" key="6">
    <source>
        <dbReference type="ARBA" id="ARBA00022777"/>
    </source>
</evidence>
<proteinExistence type="predicted"/>
<evidence type="ECO:0000256" key="11">
    <source>
        <dbReference type="ARBA" id="ARBA00023264"/>
    </source>
</evidence>